<dbReference type="InterPro" id="IPR008554">
    <property type="entry name" value="Glutaredoxin-like"/>
</dbReference>
<dbReference type="Gene3D" id="3.40.30.10">
    <property type="entry name" value="Glutaredoxin"/>
    <property type="match status" value="1"/>
</dbReference>
<dbReference type="AlphaFoldDB" id="A0A7W2AAI8"/>
<dbReference type="InterPro" id="IPR036249">
    <property type="entry name" value="Thioredoxin-like_sf"/>
</dbReference>
<protein>
    <submittedName>
        <fullName evidence="1">Glutaredoxin family protein</fullName>
    </submittedName>
</protein>
<evidence type="ECO:0000313" key="2">
    <source>
        <dbReference type="Proteomes" id="UP000538931"/>
    </source>
</evidence>
<dbReference type="SUPFAM" id="SSF52833">
    <property type="entry name" value="Thioredoxin-like"/>
    <property type="match status" value="1"/>
</dbReference>
<proteinExistence type="predicted"/>
<dbReference type="EMBL" id="JACEMT010000041">
    <property type="protein sequence ID" value="MBA4501926.1"/>
    <property type="molecule type" value="Genomic_DNA"/>
</dbReference>
<organism evidence="1 2">
    <name type="scientific">Marinobacterium marinum</name>
    <dbReference type="NCBI Taxonomy" id="2756129"/>
    <lineage>
        <taxon>Bacteria</taxon>
        <taxon>Pseudomonadati</taxon>
        <taxon>Pseudomonadota</taxon>
        <taxon>Gammaproteobacteria</taxon>
        <taxon>Oceanospirillales</taxon>
        <taxon>Oceanospirillaceae</taxon>
        <taxon>Marinobacterium</taxon>
    </lineage>
</organism>
<name>A0A7W2AAI8_9GAMM</name>
<evidence type="ECO:0000313" key="1">
    <source>
        <dbReference type="EMBL" id="MBA4501926.1"/>
    </source>
</evidence>
<reference evidence="1 2" key="1">
    <citation type="submission" date="2020-07" db="EMBL/GenBank/DDBJ databases">
        <title>Bacterium isolated from marien macroalgae.</title>
        <authorList>
            <person name="Zhu K."/>
            <person name="Lu D."/>
            <person name="Du Z."/>
        </authorList>
    </citation>
    <scope>NUCLEOTIDE SEQUENCE [LARGE SCALE GENOMIC DNA]</scope>
    <source>
        <strain evidence="1 2">3-1745</strain>
    </source>
</reference>
<keyword evidence="2" id="KW-1185">Reference proteome</keyword>
<dbReference type="Proteomes" id="UP000538931">
    <property type="component" value="Unassembled WGS sequence"/>
</dbReference>
<gene>
    <name evidence="1" type="ORF">H1S06_06050</name>
</gene>
<comment type="caution">
    <text evidence="1">The sequence shown here is derived from an EMBL/GenBank/DDBJ whole genome shotgun (WGS) entry which is preliminary data.</text>
</comment>
<sequence>MTTEGCHLCEDAIVVLQQVLLPGQAEVDLVDIVYDPKLMEEYAVRIPVLVERGGERELGWPFDAEQLRQFLQSLPQRP</sequence>
<dbReference type="Pfam" id="PF05768">
    <property type="entry name" value="Glrx-like"/>
    <property type="match status" value="1"/>
</dbReference>
<accession>A0A7W2AAI8</accession>